<feature type="compositionally biased region" description="Low complexity" evidence="1">
    <location>
        <begin position="196"/>
        <end position="212"/>
    </location>
</feature>
<feature type="compositionally biased region" description="Basic residues" evidence="1">
    <location>
        <begin position="219"/>
        <end position="230"/>
    </location>
</feature>
<name>A0A3N4LZL0_9PEZI</name>
<feature type="compositionally biased region" description="Acidic residues" evidence="1">
    <location>
        <begin position="249"/>
        <end position="258"/>
    </location>
</feature>
<protein>
    <submittedName>
        <fullName evidence="2">Uncharacterized protein</fullName>
    </submittedName>
</protein>
<dbReference type="OrthoDB" id="10680453at2759"/>
<evidence type="ECO:0000313" key="3">
    <source>
        <dbReference type="Proteomes" id="UP000267821"/>
    </source>
</evidence>
<organism evidence="2 3">
    <name type="scientific">Terfezia boudieri ATCC MYA-4762</name>
    <dbReference type="NCBI Taxonomy" id="1051890"/>
    <lineage>
        <taxon>Eukaryota</taxon>
        <taxon>Fungi</taxon>
        <taxon>Dikarya</taxon>
        <taxon>Ascomycota</taxon>
        <taxon>Pezizomycotina</taxon>
        <taxon>Pezizomycetes</taxon>
        <taxon>Pezizales</taxon>
        <taxon>Pezizaceae</taxon>
        <taxon>Terfezia</taxon>
    </lineage>
</organism>
<keyword evidence="3" id="KW-1185">Reference proteome</keyword>
<feature type="compositionally biased region" description="Pro residues" evidence="1">
    <location>
        <begin position="422"/>
        <end position="434"/>
    </location>
</feature>
<evidence type="ECO:0000256" key="1">
    <source>
        <dbReference type="SAM" id="MobiDB-lite"/>
    </source>
</evidence>
<gene>
    <name evidence="2" type="ORF">L211DRAFT_833306</name>
</gene>
<evidence type="ECO:0000313" key="2">
    <source>
        <dbReference type="EMBL" id="RPB28343.1"/>
    </source>
</evidence>
<accession>A0A3N4LZL0</accession>
<dbReference type="InParanoid" id="A0A3N4LZL0"/>
<reference evidence="2 3" key="1">
    <citation type="journal article" date="2018" name="Nat. Ecol. Evol.">
        <title>Pezizomycetes genomes reveal the molecular basis of ectomycorrhizal truffle lifestyle.</title>
        <authorList>
            <person name="Murat C."/>
            <person name="Payen T."/>
            <person name="Noel B."/>
            <person name="Kuo A."/>
            <person name="Morin E."/>
            <person name="Chen J."/>
            <person name="Kohler A."/>
            <person name="Krizsan K."/>
            <person name="Balestrini R."/>
            <person name="Da Silva C."/>
            <person name="Montanini B."/>
            <person name="Hainaut M."/>
            <person name="Levati E."/>
            <person name="Barry K.W."/>
            <person name="Belfiori B."/>
            <person name="Cichocki N."/>
            <person name="Clum A."/>
            <person name="Dockter R.B."/>
            <person name="Fauchery L."/>
            <person name="Guy J."/>
            <person name="Iotti M."/>
            <person name="Le Tacon F."/>
            <person name="Lindquist E.A."/>
            <person name="Lipzen A."/>
            <person name="Malagnac F."/>
            <person name="Mello A."/>
            <person name="Molinier V."/>
            <person name="Miyauchi S."/>
            <person name="Poulain J."/>
            <person name="Riccioni C."/>
            <person name="Rubini A."/>
            <person name="Sitrit Y."/>
            <person name="Splivallo R."/>
            <person name="Traeger S."/>
            <person name="Wang M."/>
            <person name="Zifcakova L."/>
            <person name="Wipf D."/>
            <person name="Zambonelli A."/>
            <person name="Paolocci F."/>
            <person name="Nowrousian M."/>
            <person name="Ottonello S."/>
            <person name="Baldrian P."/>
            <person name="Spatafora J.W."/>
            <person name="Henrissat B."/>
            <person name="Nagy L.G."/>
            <person name="Aury J.M."/>
            <person name="Wincker P."/>
            <person name="Grigoriev I.V."/>
            <person name="Bonfante P."/>
            <person name="Martin F.M."/>
        </authorList>
    </citation>
    <scope>NUCLEOTIDE SEQUENCE [LARGE SCALE GENOMIC DNA]</scope>
    <source>
        <strain evidence="2 3">ATCC MYA-4762</strain>
    </source>
</reference>
<feature type="region of interest" description="Disordered" evidence="1">
    <location>
        <begin position="194"/>
        <end position="287"/>
    </location>
</feature>
<feature type="region of interest" description="Disordered" evidence="1">
    <location>
        <begin position="382"/>
        <end position="509"/>
    </location>
</feature>
<dbReference type="AlphaFoldDB" id="A0A3N4LZL0"/>
<sequence length="509" mass="56083">MDEAENLEVGEEGQIEEVELKMVNAKWEMCRAQEEGHEDGQKGRLNSVSVPRPVSHHLPRTLSPVKRDGFAVVIDNSQVMEGNSPFPNSGDGREARGEARETESIHISPLSCTGCQIQEEFSAEERTPKELMPESIVQGEETPTTPAQTKRQKLPVALDVKQVEAKRKKSPMLGQPSPIKLGVQIFSEDEAIMSDTRSVTSRASRASSVVSTLGSQPQIRKRGPNKQKAKSSRDPTYTPMKDSEGRYIEEEEEVEDVDVSPRKKKQRRAICQAKATESSPAKMDPFRDDEAVKAEQREEVMLTSEAMAVYPFVQPHSHDAEGIELRDGKVIPHATPVASRRSSPAAERLQIVEGQIERPVVATGVATGKELRYGKVLAPLTIPSTLSKRKTPSPTSTMATTPKSATSPRLIRDRPLLFGAVPAPPVSPPRPRTPSPRKRARVGSNASSVLSTPEVKSLRNRDVIVGTPIVEEEEQRSARGSSVEYEKKQRGGRKQSSVETSPRRLRGRK</sequence>
<dbReference type="Proteomes" id="UP000267821">
    <property type="component" value="Unassembled WGS sequence"/>
</dbReference>
<feature type="compositionally biased region" description="Basic and acidic residues" evidence="1">
    <location>
        <begin position="91"/>
        <end position="104"/>
    </location>
</feature>
<feature type="compositionally biased region" description="Low complexity" evidence="1">
    <location>
        <begin position="392"/>
        <end position="408"/>
    </location>
</feature>
<dbReference type="EMBL" id="ML121529">
    <property type="protein sequence ID" value="RPB28343.1"/>
    <property type="molecule type" value="Genomic_DNA"/>
</dbReference>
<proteinExistence type="predicted"/>
<feature type="region of interest" description="Disordered" evidence="1">
    <location>
        <begin position="32"/>
        <end position="62"/>
    </location>
</feature>
<feature type="region of interest" description="Disordered" evidence="1">
    <location>
        <begin position="81"/>
        <end position="104"/>
    </location>
</feature>
<feature type="compositionally biased region" description="Basic and acidic residues" evidence="1">
    <location>
        <begin position="32"/>
        <end position="42"/>
    </location>
</feature>